<dbReference type="GO" id="GO:0016301">
    <property type="term" value="F:kinase activity"/>
    <property type="evidence" value="ECO:0007669"/>
    <property type="project" value="UniProtKB-KW"/>
</dbReference>
<keyword evidence="1" id="KW-0067">ATP-binding</keyword>
<dbReference type="SUPFAM" id="SSF53067">
    <property type="entry name" value="Actin-like ATPase domain"/>
    <property type="match status" value="1"/>
</dbReference>
<dbReference type="GO" id="GO:0016773">
    <property type="term" value="F:phosphotransferase activity, alcohol group as acceptor"/>
    <property type="evidence" value="ECO:0007669"/>
    <property type="project" value="UniProtKB-UniRule"/>
</dbReference>
<feature type="binding site" evidence="1">
    <location>
        <begin position="10"/>
        <end position="17"/>
    </location>
    <ligand>
        <name>ATP</name>
        <dbReference type="ChEBI" id="CHEBI:30616"/>
    </ligand>
</feature>
<dbReference type="EC" id="2.7.1.170" evidence="1"/>
<keyword evidence="3" id="KW-1185">Reference proteome</keyword>
<comment type="function">
    <text evidence="1">Catalyzes the specific phosphorylation of 1,6-anhydro-N-acetylmuramic acid (anhMurNAc) with the simultaneous cleavage of the 1,6-anhydro ring, generating MurNAc-6-P. Is required for the utilization of anhMurNAc either imported from the medium or derived from its own cell wall murein, and thus plays a role in cell wall recycling.</text>
</comment>
<dbReference type="GO" id="GO:0005524">
    <property type="term" value="F:ATP binding"/>
    <property type="evidence" value="ECO:0007669"/>
    <property type="project" value="UniProtKB-UniRule"/>
</dbReference>
<dbReference type="AlphaFoldDB" id="A0A7M1B0L7"/>
<dbReference type="UniPathway" id="UPA00544"/>
<dbReference type="PANTHER" id="PTHR30605">
    <property type="entry name" value="ANHYDRO-N-ACETYLMURAMIC ACID KINASE"/>
    <property type="match status" value="1"/>
</dbReference>
<keyword evidence="1" id="KW-0119">Carbohydrate metabolism</keyword>
<comment type="similarity">
    <text evidence="1">Belongs to the anhydro-N-acetylmuramic acid kinase family.</text>
</comment>
<dbReference type="InterPro" id="IPR043129">
    <property type="entry name" value="ATPase_NBD"/>
</dbReference>
<dbReference type="GO" id="GO:0006040">
    <property type="term" value="P:amino sugar metabolic process"/>
    <property type="evidence" value="ECO:0007669"/>
    <property type="project" value="InterPro"/>
</dbReference>
<reference evidence="2 3" key="1">
    <citation type="submission" date="2019-06" db="EMBL/GenBank/DDBJ databases">
        <title>Sulfurimonas gotlandica sp. nov., a chemoautotrophic and psychrotolerant epsilonproteobacterium isolated from a pelagic redoxcline, and an emended description of the genus Sulfurimonas.</title>
        <authorList>
            <person name="Wang S."/>
            <person name="Jiang L."/>
            <person name="Shao Z."/>
        </authorList>
    </citation>
    <scope>NUCLEOTIDE SEQUENCE [LARGE SCALE GENOMIC DNA]</scope>
    <source>
        <strain evidence="2 3">B2</strain>
    </source>
</reference>
<dbReference type="RefSeq" id="WP_193113512.1">
    <property type="nucleotide sequence ID" value="NZ_CP041165.1"/>
</dbReference>
<accession>A0A7M1B0L7</accession>
<dbReference type="EMBL" id="CP041165">
    <property type="protein sequence ID" value="QOP42192.1"/>
    <property type="molecule type" value="Genomic_DNA"/>
</dbReference>
<dbReference type="KEGG" id="smax:FJR03_10775"/>
<evidence type="ECO:0000313" key="2">
    <source>
        <dbReference type="EMBL" id="QOP42192.1"/>
    </source>
</evidence>
<dbReference type="HAMAP" id="MF_01270">
    <property type="entry name" value="AnhMurNAc_kinase"/>
    <property type="match status" value="1"/>
</dbReference>
<gene>
    <name evidence="1" type="primary">anmK</name>
    <name evidence="2" type="ORF">FJR03_10775</name>
</gene>
<protein>
    <recommendedName>
        <fullName evidence="1">Anhydro-N-acetylmuramic acid kinase</fullName>
        <ecNumber evidence="1">2.7.1.170</ecNumber>
    </recommendedName>
    <alternativeName>
        <fullName evidence="1">AnhMurNAc kinase</fullName>
    </alternativeName>
</protein>
<dbReference type="Gene3D" id="3.30.420.40">
    <property type="match status" value="2"/>
</dbReference>
<dbReference type="CDD" id="cd24050">
    <property type="entry name" value="ASKHA_NBD_ANMK"/>
    <property type="match status" value="1"/>
</dbReference>
<dbReference type="NCBIfam" id="NF007139">
    <property type="entry name" value="PRK09585.1-3"/>
    <property type="match status" value="1"/>
</dbReference>
<dbReference type="InterPro" id="IPR005338">
    <property type="entry name" value="Anhydro_N_Ac-Mur_kinase"/>
</dbReference>
<keyword evidence="1 2" id="KW-0418">Kinase</keyword>
<dbReference type="UniPathway" id="UPA00343"/>
<dbReference type="GO" id="GO:0009254">
    <property type="term" value="P:peptidoglycan turnover"/>
    <property type="evidence" value="ECO:0007669"/>
    <property type="project" value="UniProtKB-UniRule"/>
</dbReference>
<name>A0A7M1B0L7_9BACT</name>
<dbReference type="GO" id="GO:0097175">
    <property type="term" value="P:1,6-anhydro-N-acetyl-beta-muramic acid catabolic process"/>
    <property type="evidence" value="ECO:0007669"/>
    <property type="project" value="UniProtKB-UniRule"/>
</dbReference>
<comment type="catalytic activity">
    <reaction evidence="1">
        <text>1,6-anhydro-N-acetyl-beta-muramate + ATP + H2O = N-acetyl-D-muramate 6-phosphate + ADP + H(+)</text>
        <dbReference type="Rhea" id="RHEA:24952"/>
        <dbReference type="ChEBI" id="CHEBI:15377"/>
        <dbReference type="ChEBI" id="CHEBI:15378"/>
        <dbReference type="ChEBI" id="CHEBI:30616"/>
        <dbReference type="ChEBI" id="CHEBI:58690"/>
        <dbReference type="ChEBI" id="CHEBI:58722"/>
        <dbReference type="ChEBI" id="CHEBI:456216"/>
        <dbReference type="EC" id="2.7.1.170"/>
    </reaction>
</comment>
<evidence type="ECO:0000256" key="1">
    <source>
        <dbReference type="HAMAP-Rule" id="MF_01270"/>
    </source>
</evidence>
<comment type="pathway">
    <text evidence="1">Amino-sugar metabolism; 1,6-anhydro-N-acetylmuramate degradation.</text>
</comment>
<dbReference type="Pfam" id="PF03702">
    <property type="entry name" value="AnmK"/>
    <property type="match status" value="1"/>
</dbReference>
<comment type="pathway">
    <text evidence="1">Cell wall biogenesis; peptidoglycan recycling.</text>
</comment>
<proteinExistence type="inferred from homology"/>
<dbReference type="Proteomes" id="UP000593910">
    <property type="component" value="Chromosome"/>
</dbReference>
<keyword evidence="1 2" id="KW-0808">Transferase</keyword>
<dbReference type="PANTHER" id="PTHR30605:SF0">
    <property type="entry name" value="ANHYDRO-N-ACETYLMURAMIC ACID KINASE"/>
    <property type="match status" value="1"/>
</dbReference>
<evidence type="ECO:0000313" key="3">
    <source>
        <dbReference type="Proteomes" id="UP000593910"/>
    </source>
</evidence>
<keyword evidence="1" id="KW-0547">Nucleotide-binding</keyword>
<sequence>MAKYIGVMSGTSLDGIDIVLCDIDNSCCTLLHANEYPYHSALKQEVLQMIDEQTTLKKIGELDVKLGDMFASNINAFITQYQIDTNEVTAIGLHGQTLWHEPNSKHPFSMQLGSASVVAAQTNIDVVNDFRSKDVANGGQGAPFAPAFHQFVFDRLYKNIAVVNIGGMANVTLLGDRYLGWDSGCGNVLLDHWIFTTQGKNYDQNGSFAKSGTVNVELLAQMLNDPYFAKKAPKSTGREYFNPTWLKKQLQDFQELSDADIQATLTELTAQTIVQDLKGVEEIIICGGGAKNSYLCERIAQLSHIAVKTTNEYGIDSDFLEAMIFAWLAYKRINKETVQLKEITGAKKDSILGVLTCK</sequence>
<organism evidence="2 3">
    <name type="scientific">Sulfurimonas marina</name>
    <dbReference type="NCBI Taxonomy" id="2590551"/>
    <lineage>
        <taxon>Bacteria</taxon>
        <taxon>Pseudomonadati</taxon>
        <taxon>Campylobacterota</taxon>
        <taxon>Epsilonproteobacteria</taxon>
        <taxon>Campylobacterales</taxon>
        <taxon>Sulfurimonadaceae</taxon>
        <taxon>Sulfurimonas</taxon>
    </lineage>
</organism>